<dbReference type="Proteomes" id="UP001064027">
    <property type="component" value="Chromosome"/>
</dbReference>
<name>A0ACD4CCA0_9BACI</name>
<sequence length="270" mass="32070">MTVIDVLQERISKYAVEDHQDVSENIVHHLDDRIIQLLKKDNGSHARIIIHTSRGMTVTTDKGEFEAFKEREQQYKRLDTICSVFFRKKAKDKDRQAFLDFLDLFAVPSRSQSDMLSCYNVLNELKTYDEESTQHNKVLYRNFMNEEVDKTTILGVMKQLHECFTVFRQLAKMPSAQIKKLISPAKVLYFAVLTWKMMKWKVYNFWHDYYFYLFSKWESNPDRFEEMYEIISPPHEVTYTGDEGAPIQNETISITNRDLYIESPEERNEA</sequence>
<accession>A0ACD4CCA0</accession>
<organism evidence="1 2">
    <name type="scientific">Rossellomorea vietnamensis</name>
    <dbReference type="NCBI Taxonomy" id="218284"/>
    <lineage>
        <taxon>Bacteria</taxon>
        <taxon>Bacillati</taxon>
        <taxon>Bacillota</taxon>
        <taxon>Bacilli</taxon>
        <taxon>Bacillales</taxon>
        <taxon>Bacillaceae</taxon>
        <taxon>Rossellomorea</taxon>
    </lineage>
</organism>
<evidence type="ECO:0000313" key="1">
    <source>
        <dbReference type="EMBL" id="UXH46097.1"/>
    </source>
</evidence>
<gene>
    <name evidence="1" type="ORF">N5C46_08640</name>
</gene>
<dbReference type="EMBL" id="CP104558">
    <property type="protein sequence ID" value="UXH46097.1"/>
    <property type="molecule type" value="Genomic_DNA"/>
</dbReference>
<evidence type="ECO:0000313" key="2">
    <source>
        <dbReference type="Proteomes" id="UP001064027"/>
    </source>
</evidence>
<keyword evidence="2" id="KW-1185">Reference proteome</keyword>
<protein>
    <submittedName>
        <fullName evidence="1">Uncharacterized protein</fullName>
    </submittedName>
</protein>
<proteinExistence type="predicted"/>
<reference evidence="1" key="1">
    <citation type="submission" date="2022-09" db="EMBL/GenBank/DDBJ databases">
        <title>Complete genome sequence of Rossellomorea vietnamensis strain RL-WG62, a newly isolated PGPR with the potential for plant salinity stress alleviation.</title>
        <authorList>
            <person name="Ren L."/>
            <person name="Wang G."/>
            <person name="Hu H."/>
        </authorList>
    </citation>
    <scope>NUCLEOTIDE SEQUENCE</scope>
    <source>
        <strain evidence="1">RL-WG62</strain>
    </source>
</reference>